<protein>
    <submittedName>
        <fullName evidence="5">Biotin-dependent carboxylase-like uncharacterized protein</fullName>
    </submittedName>
</protein>
<dbReference type="InterPro" id="IPR052708">
    <property type="entry name" value="PxpC"/>
</dbReference>
<evidence type="ECO:0000256" key="3">
    <source>
        <dbReference type="ARBA" id="ARBA00022840"/>
    </source>
</evidence>
<dbReference type="GO" id="GO:0005524">
    <property type="term" value="F:ATP binding"/>
    <property type="evidence" value="ECO:0007669"/>
    <property type="project" value="UniProtKB-KW"/>
</dbReference>
<dbReference type="PANTHER" id="PTHR43309">
    <property type="entry name" value="5-OXOPROLINASE SUBUNIT C"/>
    <property type="match status" value="1"/>
</dbReference>
<dbReference type="NCBIfam" id="TIGR00724">
    <property type="entry name" value="urea_amlyse_rel"/>
    <property type="match status" value="1"/>
</dbReference>
<dbReference type="AlphaFoldDB" id="A0A561BMA5"/>
<organism evidence="5 6">
    <name type="scientific">Kribbella amoyensis</name>
    <dbReference type="NCBI Taxonomy" id="996641"/>
    <lineage>
        <taxon>Bacteria</taxon>
        <taxon>Bacillati</taxon>
        <taxon>Actinomycetota</taxon>
        <taxon>Actinomycetes</taxon>
        <taxon>Propionibacteriales</taxon>
        <taxon>Kribbellaceae</taxon>
        <taxon>Kribbella</taxon>
    </lineage>
</organism>
<dbReference type="GO" id="GO:0016787">
    <property type="term" value="F:hydrolase activity"/>
    <property type="evidence" value="ECO:0007669"/>
    <property type="project" value="UniProtKB-KW"/>
</dbReference>
<dbReference type="Gene3D" id="2.40.100.10">
    <property type="entry name" value="Cyclophilin-like"/>
    <property type="match status" value="1"/>
</dbReference>
<accession>A0A561BMA5</accession>
<evidence type="ECO:0000313" key="6">
    <source>
        <dbReference type="Proteomes" id="UP000318380"/>
    </source>
</evidence>
<feature type="domain" description="Carboxyltransferase" evidence="4">
    <location>
        <begin position="26"/>
        <end position="279"/>
    </location>
</feature>
<keyword evidence="1" id="KW-0547">Nucleotide-binding</keyword>
<dbReference type="InterPro" id="IPR029000">
    <property type="entry name" value="Cyclophilin-like_dom_sf"/>
</dbReference>
<proteinExistence type="predicted"/>
<reference evidence="5 6" key="1">
    <citation type="submission" date="2019-06" db="EMBL/GenBank/DDBJ databases">
        <title>Sequencing the genomes of 1000 actinobacteria strains.</title>
        <authorList>
            <person name="Klenk H.-P."/>
        </authorList>
    </citation>
    <scope>NUCLEOTIDE SEQUENCE [LARGE SCALE GENOMIC DNA]</scope>
    <source>
        <strain evidence="5 6">DSM 24683</strain>
    </source>
</reference>
<evidence type="ECO:0000313" key="5">
    <source>
        <dbReference type="EMBL" id="TWD79957.1"/>
    </source>
</evidence>
<evidence type="ECO:0000259" key="4">
    <source>
        <dbReference type="SMART" id="SM00797"/>
    </source>
</evidence>
<sequence length="279" mass="28876">MTVRCEVLETGPLTTVQDTGRTGQAALGIGRSGACDRTAYRLANRLVGNSEDAAALEVTFGGLALLAEADLVYAITGAPCSGVPLNAPAILRKGEVLRLGVPRTGLRTYVAIRGGVDVEPVLGSRSTDLLAGLGPAPLKAGDVVAAGKDHGPMPGVDLAPVAEPAGGLVTVRLLPGPRRDWFTDAGWASLLGQTYKVSSNSNRIGVRLEGEPLERARNGELPSEGMELGALQIPPSGLPVLFLADHPVTGGYPVIAYVAPENLDPCAQLRPGQPLRFTP</sequence>
<dbReference type="RefSeq" id="WP_145803522.1">
    <property type="nucleotide sequence ID" value="NZ_VIVK01000001.1"/>
</dbReference>
<dbReference type="OrthoDB" id="9768696at2"/>
<dbReference type="InterPro" id="IPR003778">
    <property type="entry name" value="CT_A_B"/>
</dbReference>
<name>A0A561BMA5_9ACTN</name>
<evidence type="ECO:0000256" key="2">
    <source>
        <dbReference type="ARBA" id="ARBA00022801"/>
    </source>
</evidence>
<dbReference type="PANTHER" id="PTHR43309:SF3">
    <property type="entry name" value="5-OXOPROLINASE SUBUNIT C"/>
    <property type="match status" value="1"/>
</dbReference>
<keyword evidence="6" id="KW-1185">Reference proteome</keyword>
<keyword evidence="2" id="KW-0378">Hydrolase</keyword>
<comment type="caution">
    <text evidence="5">The sequence shown here is derived from an EMBL/GenBank/DDBJ whole genome shotgun (WGS) entry which is preliminary data.</text>
</comment>
<evidence type="ECO:0000256" key="1">
    <source>
        <dbReference type="ARBA" id="ARBA00022741"/>
    </source>
</evidence>
<dbReference type="SMART" id="SM00797">
    <property type="entry name" value="AHS2"/>
    <property type="match status" value="1"/>
</dbReference>
<dbReference type="Pfam" id="PF02626">
    <property type="entry name" value="CT_A_B"/>
    <property type="match status" value="1"/>
</dbReference>
<dbReference type="EMBL" id="VIVK01000001">
    <property type="protein sequence ID" value="TWD79957.1"/>
    <property type="molecule type" value="Genomic_DNA"/>
</dbReference>
<keyword evidence="3" id="KW-0067">ATP-binding</keyword>
<gene>
    <name evidence="5" type="ORF">FB561_1023</name>
</gene>
<dbReference type="Proteomes" id="UP000318380">
    <property type="component" value="Unassembled WGS sequence"/>
</dbReference>
<dbReference type="SUPFAM" id="SSF50891">
    <property type="entry name" value="Cyclophilin-like"/>
    <property type="match status" value="1"/>
</dbReference>